<keyword evidence="3" id="KW-1185">Reference proteome</keyword>
<evidence type="ECO:0000256" key="1">
    <source>
        <dbReference type="SAM" id="SignalP"/>
    </source>
</evidence>
<accession>A0A1I1K3N4</accession>
<evidence type="ECO:0000313" key="2">
    <source>
        <dbReference type="EMBL" id="SFC55336.1"/>
    </source>
</evidence>
<evidence type="ECO:0000313" key="3">
    <source>
        <dbReference type="Proteomes" id="UP000198728"/>
    </source>
</evidence>
<dbReference type="RefSeq" id="WP_093360863.1">
    <property type="nucleotide sequence ID" value="NZ_FOLG01000006.1"/>
</dbReference>
<feature type="chain" id="PRO_5011566212" evidence="1">
    <location>
        <begin position="22"/>
        <end position="144"/>
    </location>
</feature>
<dbReference type="STRING" id="441112.SAMN04488094_10643"/>
<organism evidence="2 3">
    <name type="scientific">Tropicimonas isoalkanivorans</name>
    <dbReference type="NCBI Taxonomy" id="441112"/>
    <lineage>
        <taxon>Bacteria</taxon>
        <taxon>Pseudomonadati</taxon>
        <taxon>Pseudomonadota</taxon>
        <taxon>Alphaproteobacteria</taxon>
        <taxon>Rhodobacterales</taxon>
        <taxon>Roseobacteraceae</taxon>
        <taxon>Tropicimonas</taxon>
    </lineage>
</organism>
<dbReference type="EMBL" id="FOLG01000006">
    <property type="protein sequence ID" value="SFC55336.1"/>
    <property type="molecule type" value="Genomic_DNA"/>
</dbReference>
<name>A0A1I1K3N4_9RHOB</name>
<dbReference type="Proteomes" id="UP000198728">
    <property type="component" value="Unassembled WGS sequence"/>
</dbReference>
<gene>
    <name evidence="2" type="ORF">SAMN04488094_10643</name>
</gene>
<keyword evidence="1" id="KW-0732">Signal</keyword>
<feature type="signal peptide" evidence="1">
    <location>
        <begin position="1"/>
        <end position="21"/>
    </location>
</feature>
<dbReference type="OrthoDB" id="7689766at2"/>
<sequence length="144" mass="15597">MKARIAIFATVLSLAAGVAQADYLARNGMIAVGNPARAGYVEVFQKALAGPSDYWCAAGEYVRYAARQPGTTRMYIVRGLGPSQVRRGRSAVVFSFVKYDDIPTMSDAEKGYSVSDSRPGYNLSAGHATAFCSDSLKKFRKYGF</sequence>
<dbReference type="AlphaFoldDB" id="A0A1I1K3N4"/>
<reference evidence="2 3" key="1">
    <citation type="submission" date="2016-10" db="EMBL/GenBank/DDBJ databases">
        <authorList>
            <person name="de Groot N.N."/>
        </authorList>
    </citation>
    <scope>NUCLEOTIDE SEQUENCE [LARGE SCALE GENOMIC DNA]</scope>
    <source>
        <strain evidence="2 3">DSM 19548</strain>
    </source>
</reference>
<protein>
    <submittedName>
        <fullName evidence="2">Uncharacterized protein</fullName>
    </submittedName>
</protein>
<proteinExistence type="predicted"/>